<accession>A0A8T0JE75</accession>
<evidence type="ECO:0000313" key="3">
    <source>
        <dbReference type="Proteomes" id="UP000822688"/>
    </source>
</evidence>
<keyword evidence="3" id="KW-1185">Reference proteome</keyword>
<dbReference type="EMBL" id="CM026421">
    <property type="protein sequence ID" value="KAG0593303.1"/>
    <property type="molecule type" value="Genomic_DNA"/>
</dbReference>
<keyword evidence="1" id="KW-1133">Transmembrane helix</keyword>
<feature type="transmembrane region" description="Helical" evidence="1">
    <location>
        <begin position="253"/>
        <end position="270"/>
    </location>
</feature>
<keyword evidence="1" id="KW-0472">Membrane</keyword>
<organism evidence="2 3">
    <name type="scientific">Ceratodon purpureus</name>
    <name type="common">Fire moss</name>
    <name type="synonym">Dicranum purpureum</name>
    <dbReference type="NCBI Taxonomy" id="3225"/>
    <lineage>
        <taxon>Eukaryota</taxon>
        <taxon>Viridiplantae</taxon>
        <taxon>Streptophyta</taxon>
        <taxon>Embryophyta</taxon>
        <taxon>Bryophyta</taxon>
        <taxon>Bryophytina</taxon>
        <taxon>Bryopsida</taxon>
        <taxon>Dicranidae</taxon>
        <taxon>Pseudoditrichales</taxon>
        <taxon>Ditrichaceae</taxon>
        <taxon>Ceratodon</taxon>
    </lineage>
</organism>
<sequence>MATTSNAEIVRESLAIACCASLSSVLGALLVILIPRSSLKPGLYGLLKSILAGAVAIVIICDLLITETSFFGWAFGLAGGATVFFIAPLTVDPPSGPNKMHPRDKNLTKDELHELQKREFDSPDVRERAIVGGIVAAVAIGLRNLACGVWFFSFLKWRRAEVEYPGILIWCATESATLGAAVALPIYFGTKSRWRTMVAVVVSAAAFALGQYLAAFTHPSQTVVSRMLEFQAGSMWTMTVFWMLMTPLETTPWRHWIVAFYSSFVCMLGIRFQEYQWGLIGLQHLKQVY</sequence>
<reference evidence="2" key="1">
    <citation type="submission" date="2020-06" db="EMBL/GenBank/DDBJ databases">
        <title>WGS assembly of Ceratodon purpureus strain R40.</title>
        <authorList>
            <person name="Carey S.B."/>
            <person name="Jenkins J."/>
            <person name="Shu S."/>
            <person name="Lovell J.T."/>
            <person name="Sreedasyam A."/>
            <person name="Maumus F."/>
            <person name="Tiley G.P."/>
            <person name="Fernandez-Pozo N."/>
            <person name="Barry K."/>
            <person name="Chen C."/>
            <person name="Wang M."/>
            <person name="Lipzen A."/>
            <person name="Daum C."/>
            <person name="Saski C.A."/>
            <person name="Payton A.C."/>
            <person name="Mcbreen J.C."/>
            <person name="Conrad R.E."/>
            <person name="Kollar L.M."/>
            <person name="Olsson S."/>
            <person name="Huttunen S."/>
            <person name="Landis J.B."/>
            <person name="Wickett N.J."/>
            <person name="Johnson M.G."/>
            <person name="Rensing S.A."/>
            <person name="Grimwood J."/>
            <person name="Schmutz J."/>
            <person name="Mcdaniel S.F."/>
        </authorList>
    </citation>
    <scope>NUCLEOTIDE SEQUENCE</scope>
    <source>
        <strain evidence="2">R40</strain>
    </source>
</reference>
<feature type="transmembrane region" description="Helical" evidence="1">
    <location>
        <begin position="46"/>
        <end position="65"/>
    </location>
</feature>
<proteinExistence type="predicted"/>
<comment type="caution">
    <text evidence="2">The sequence shown here is derived from an EMBL/GenBank/DDBJ whole genome shotgun (WGS) entry which is preliminary data.</text>
</comment>
<feature type="transmembrane region" description="Helical" evidence="1">
    <location>
        <begin position="129"/>
        <end position="155"/>
    </location>
</feature>
<dbReference type="Proteomes" id="UP000822688">
    <property type="component" value="Chromosome 1"/>
</dbReference>
<feature type="transmembrane region" description="Helical" evidence="1">
    <location>
        <begin position="70"/>
        <end position="91"/>
    </location>
</feature>
<keyword evidence="1" id="KW-0812">Transmembrane</keyword>
<name>A0A8T0JE75_CERPU</name>
<feature type="transmembrane region" description="Helical" evidence="1">
    <location>
        <begin position="228"/>
        <end position="247"/>
    </location>
</feature>
<evidence type="ECO:0000256" key="1">
    <source>
        <dbReference type="SAM" id="Phobius"/>
    </source>
</evidence>
<feature type="transmembrane region" description="Helical" evidence="1">
    <location>
        <begin position="167"/>
        <end position="188"/>
    </location>
</feature>
<feature type="transmembrane region" description="Helical" evidence="1">
    <location>
        <begin position="194"/>
        <end position="216"/>
    </location>
</feature>
<gene>
    <name evidence="2" type="ORF">KC19_1G319700</name>
</gene>
<protein>
    <submittedName>
        <fullName evidence="2">Uncharacterized protein</fullName>
    </submittedName>
</protein>
<evidence type="ECO:0000313" key="2">
    <source>
        <dbReference type="EMBL" id="KAG0593303.1"/>
    </source>
</evidence>
<dbReference type="AlphaFoldDB" id="A0A8T0JE75"/>
<feature type="transmembrane region" description="Helical" evidence="1">
    <location>
        <begin position="12"/>
        <end position="34"/>
    </location>
</feature>